<evidence type="ECO:0000256" key="7">
    <source>
        <dbReference type="ARBA" id="ARBA00038171"/>
    </source>
</evidence>
<dbReference type="InterPro" id="IPR006121">
    <property type="entry name" value="HMA_dom"/>
</dbReference>
<dbReference type="OrthoDB" id="534815at2759"/>
<feature type="region of interest" description="Disordered" evidence="8">
    <location>
        <begin position="383"/>
        <end position="468"/>
    </location>
</feature>
<evidence type="ECO:0000259" key="9">
    <source>
        <dbReference type="PROSITE" id="PS50846"/>
    </source>
</evidence>
<dbReference type="InterPro" id="IPR021876">
    <property type="entry name" value="Dsl1_C"/>
</dbReference>
<evidence type="ECO:0000256" key="8">
    <source>
        <dbReference type="SAM" id="MobiDB-lite"/>
    </source>
</evidence>
<dbReference type="AlphaFoldDB" id="A0A4C2E9S2"/>
<feature type="compositionally biased region" description="Polar residues" evidence="8">
    <location>
        <begin position="398"/>
        <end position="410"/>
    </location>
</feature>
<dbReference type="Proteomes" id="UP000301737">
    <property type="component" value="Unassembled WGS sequence"/>
</dbReference>
<dbReference type="Gene3D" id="1.20.58.2230">
    <property type="entry name" value="Retrograde transport protein Dsl1, N-terminal domain"/>
    <property type="match status" value="1"/>
</dbReference>
<keyword evidence="2" id="KW-0479">Metal-binding</keyword>
<keyword evidence="6" id="KW-0143">Chaperone</keyword>
<comment type="caution">
    <text evidence="10">The sequence shown here is derived from an EMBL/GenBank/DDBJ whole genome shotgun (WGS) entry which is preliminary data.</text>
</comment>
<dbReference type="Pfam" id="PF11989">
    <property type="entry name" value="Dsl1_C"/>
    <property type="match status" value="1"/>
</dbReference>
<dbReference type="InterPro" id="IPR038442">
    <property type="entry name" value="Dsl1_N_sf"/>
</dbReference>
<dbReference type="CDD" id="cd00371">
    <property type="entry name" value="HMA"/>
    <property type="match status" value="1"/>
</dbReference>
<dbReference type="Pfam" id="PF00403">
    <property type="entry name" value="HMA"/>
    <property type="match status" value="1"/>
</dbReference>
<dbReference type="EMBL" id="BIMX01000024">
    <property type="protein sequence ID" value="GCF00935.1"/>
    <property type="molecule type" value="Genomic_DNA"/>
</dbReference>
<dbReference type="PANTHER" id="PTHR46365">
    <property type="entry name" value="COPPER TRANSPORT PROTEIN ATOX1"/>
    <property type="match status" value="1"/>
</dbReference>
<dbReference type="Gene3D" id="1.10.357.150">
    <property type="match status" value="1"/>
</dbReference>
<gene>
    <name evidence="10" type="ORF">ZYGM_000846</name>
</gene>
<organism evidence="10 11">
    <name type="scientific">Zygosaccharomyces mellis</name>
    <dbReference type="NCBI Taxonomy" id="42258"/>
    <lineage>
        <taxon>Eukaryota</taxon>
        <taxon>Fungi</taxon>
        <taxon>Dikarya</taxon>
        <taxon>Ascomycota</taxon>
        <taxon>Saccharomycotina</taxon>
        <taxon>Saccharomycetes</taxon>
        <taxon>Saccharomycetales</taxon>
        <taxon>Saccharomycetaceae</taxon>
        <taxon>Zygosaccharomyces</taxon>
    </lineage>
</organism>
<feature type="domain" description="HMA" evidence="9">
    <location>
        <begin position="811"/>
        <end position="875"/>
    </location>
</feature>
<dbReference type="FunFam" id="3.30.70.100:FF:000008">
    <property type="entry name" value="Copper transport protein ATOX1"/>
    <property type="match status" value="1"/>
</dbReference>
<dbReference type="Pfam" id="PF11988">
    <property type="entry name" value="Dsl1_N"/>
    <property type="match status" value="1"/>
</dbReference>
<reference evidence="10 11" key="1">
    <citation type="submission" date="2019-01" db="EMBL/GenBank/DDBJ databases">
        <title>Draft Genome Sequencing of Zygosaccharomyces mellis Ca-7.</title>
        <authorList>
            <person name="Shiwa Y."/>
            <person name="Kanesaki Y."/>
            <person name="Ishige T."/>
            <person name="Mura K."/>
            <person name="Hori T."/>
            <person name="Tamura T."/>
        </authorList>
    </citation>
    <scope>NUCLEOTIDE SEQUENCE [LARGE SCALE GENOMIC DNA]</scope>
    <source>
        <strain evidence="10 11">Ca-7</strain>
    </source>
</reference>
<evidence type="ECO:0000256" key="3">
    <source>
        <dbReference type="ARBA" id="ARBA00022796"/>
    </source>
</evidence>
<evidence type="ECO:0000256" key="2">
    <source>
        <dbReference type="ARBA" id="ARBA00022723"/>
    </source>
</evidence>
<dbReference type="PROSITE" id="PS50846">
    <property type="entry name" value="HMA_2"/>
    <property type="match status" value="1"/>
</dbReference>
<evidence type="ECO:0000313" key="10">
    <source>
        <dbReference type="EMBL" id="GCF00935.1"/>
    </source>
</evidence>
<comment type="similarity">
    <text evidence="7">Belongs to the ATX1 family.</text>
</comment>
<dbReference type="InterPro" id="IPR046362">
    <property type="entry name" value="Zw10/DSL1_C_sf"/>
</dbReference>
<proteinExistence type="inferred from homology"/>
<dbReference type="GO" id="GO:0016531">
    <property type="term" value="F:copper chaperone activity"/>
    <property type="evidence" value="ECO:0007669"/>
    <property type="project" value="TreeGrafter"/>
</dbReference>
<dbReference type="SUPFAM" id="SSF55008">
    <property type="entry name" value="HMA, heavy metal-associated domain"/>
    <property type="match status" value="1"/>
</dbReference>
<dbReference type="Gene3D" id="1.10.287.3290">
    <property type="match status" value="1"/>
</dbReference>
<keyword evidence="5" id="KW-0406">Ion transport</keyword>
<dbReference type="InterPro" id="IPR051881">
    <property type="entry name" value="Copper_transport_ATOX1-like"/>
</dbReference>
<keyword evidence="3" id="KW-0187">Copper transport</keyword>
<evidence type="ECO:0000313" key="11">
    <source>
        <dbReference type="Proteomes" id="UP000301737"/>
    </source>
</evidence>
<accession>A0A4C2E9S2</accession>
<keyword evidence="4" id="KW-0186">Copper</keyword>
<evidence type="ECO:0000256" key="4">
    <source>
        <dbReference type="ARBA" id="ARBA00023008"/>
    </source>
</evidence>
<dbReference type="GO" id="GO:0006825">
    <property type="term" value="P:copper ion transport"/>
    <property type="evidence" value="ECO:0007669"/>
    <property type="project" value="UniProtKB-KW"/>
</dbReference>
<dbReference type="InterPro" id="IPR036163">
    <property type="entry name" value="HMA_dom_sf"/>
</dbReference>
<feature type="compositionally biased region" description="Acidic residues" evidence="8">
    <location>
        <begin position="422"/>
        <end position="437"/>
    </location>
</feature>
<name>A0A4C2E9S2_9SACH</name>
<evidence type="ECO:0000256" key="1">
    <source>
        <dbReference type="ARBA" id="ARBA00022448"/>
    </source>
</evidence>
<dbReference type="Gene3D" id="1.20.58.1440">
    <property type="match status" value="1"/>
</dbReference>
<dbReference type="GO" id="GO:0005829">
    <property type="term" value="C:cytosol"/>
    <property type="evidence" value="ECO:0007669"/>
    <property type="project" value="TreeGrafter"/>
</dbReference>
<evidence type="ECO:0000256" key="6">
    <source>
        <dbReference type="ARBA" id="ARBA00023186"/>
    </source>
</evidence>
<evidence type="ECO:0000256" key="5">
    <source>
        <dbReference type="ARBA" id="ARBA00023065"/>
    </source>
</evidence>
<sequence length="880" mass="101730">MTAVSGINDFSLLSKAEILESLGNDPLLVNEKESKSDKQDNFSVDYEGILRKESFLNEELHDLASLRSISGLIMEFKANFELLELENCYYSLQNLRKKLRDTSSLTKQSFSFQQSVFSHVDIMHLQLVSKLYEIISQWFWQVNEDVITFKQVVEWGSDSETMEYVSFITFVEYQYYPDGFLDPNLWMIRHMKVGSSQDTVIESLTSILRDYLSLNLIVDTVKRFVLAKNGKITWENLGNTQKLHFNQSGTGTVGERISNILNVVKYLNEGVNSRDKNTFSKRLGPLLANDLLQSVRSNAYSVLHPSDSPLKEEVRVVNENLKALSKGTDWNYQNGDVENLLSDDQVHKNLLLDGIFENYAIKVRSIFRGSSFKELNAVRTTNYERRAPRDTSHKFLKDNNQYGKTNNQDQPEAGQNDKRNDDEWDWGEEGGEEDGWDNELAINFEDSAGNTPRKTRRVSGKSGSDEVDGWDEEMAIDFDSNHGTPQRLRRFSLKSLKSQKSGKSEKSEGDGWGWDLDINEIEELSPNKNPQESRGTDEQKEHNVTINIQVSRMALEFINIMNELEKVIKESGKTQFEDQTYQHKLNVLQTLFFAISSCHFQSNWWQLFVDLRYVVKCNPELTRIQELTSNLLEIYSSSSLKFVIQLVNEQIQQFFDDEKHPNWDITEKKLLPFVRNQIIDPLSIIGGEEGTLYLLHFYHCLYVDCINNKILQWNVISEKNSENLARLVSIIYDQTKAPKLLHNIEYRQYRDKFIIVGQLLQLHLKEIMAMFFNGDFYLFSTEELVQWLILLFADTPLRQSAIQEIYDIRGASHYHFNVVMSCQGCSNAINRVLTKLEPDVSKIDISLEKQTVDVHTKLPYEAIYDKIAKTGKEIKFGEVV</sequence>
<feature type="region of interest" description="Disordered" evidence="8">
    <location>
        <begin position="491"/>
        <end position="513"/>
    </location>
</feature>
<dbReference type="GO" id="GO:0046872">
    <property type="term" value="F:metal ion binding"/>
    <property type="evidence" value="ECO:0007669"/>
    <property type="project" value="UniProtKB-KW"/>
</dbReference>
<dbReference type="PANTHER" id="PTHR46365:SF1">
    <property type="entry name" value="COPPER TRANSPORT PROTEIN ATOX1"/>
    <property type="match status" value="1"/>
</dbReference>
<dbReference type="Gene3D" id="3.30.70.100">
    <property type="match status" value="1"/>
</dbReference>
<feature type="compositionally biased region" description="Basic and acidic residues" evidence="8">
    <location>
        <begin position="383"/>
        <end position="397"/>
    </location>
</feature>
<keyword evidence="1" id="KW-0813">Transport</keyword>
<keyword evidence="11" id="KW-1185">Reference proteome</keyword>
<protein>
    <recommendedName>
        <fullName evidence="9">HMA domain-containing protein</fullName>
    </recommendedName>
</protein>
<dbReference type="InterPro" id="IPR021875">
    <property type="entry name" value="Dsl1_N_dom"/>
</dbReference>